<dbReference type="RefSeq" id="WP_330089607.1">
    <property type="nucleotide sequence ID" value="NZ_JAUZMY010000001.1"/>
</dbReference>
<reference evidence="2 3" key="1">
    <citation type="submission" date="2023-08" db="EMBL/GenBank/DDBJ databases">
        <authorList>
            <person name="Girao M."/>
            <person name="Carvalho M.F."/>
        </authorList>
    </citation>
    <scope>NUCLEOTIDE SEQUENCE [LARGE SCALE GENOMIC DNA]</scope>
    <source>
        <strain evidence="2 3">CT-R113</strain>
    </source>
</reference>
<comment type="caution">
    <text evidence="2">The sequence shown here is derived from an EMBL/GenBank/DDBJ whole genome shotgun (WGS) entry which is preliminary data.</text>
</comment>
<dbReference type="Gene3D" id="3.40.50.150">
    <property type="entry name" value="Vaccinia Virus protein VP39"/>
    <property type="match status" value="1"/>
</dbReference>
<feature type="compositionally biased region" description="Basic and acidic residues" evidence="1">
    <location>
        <begin position="467"/>
        <end position="479"/>
    </location>
</feature>
<dbReference type="InterPro" id="IPR029063">
    <property type="entry name" value="SAM-dependent_MTases_sf"/>
</dbReference>
<dbReference type="SUPFAM" id="SSF53335">
    <property type="entry name" value="S-adenosyl-L-methionine-dependent methyltransferases"/>
    <property type="match status" value="1"/>
</dbReference>
<protein>
    <recommendedName>
        <fullName evidence="4">DNA methylase adenine-specific domain-containing protein</fullName>
    </recommendedName>
</protein>
<evidence type="ECO:0000256" key="1">
    <source>
        <dbReference type="SAM" id="MobiDB-lite"/>
    </source>
</evidence>
<feature type="region of interest" description="Disordered" evidence="1">
    <location>
        <begin position="467"/>
        <end position="486"/>
    </location>
</feature>
<sequence length="688" mass="74325">MPSSPPLLSLSDIATLARVQRPVVSTWRRRYPDFPAPVAERGNRTWFDGRTIADWLTTTGLGNTPAGEIGPELVAHGLVRLAEEIGVQRLVSVLGALLCLHHMDEKPLADITEDALLDRVERMDPEDEFFRRELVEDPALSARLAPLAEELVEAAYTPGGAHEHLMAHRHRLGLTGPDTGSLSPGLRRLIVRVADPLGRVRDDGTLTVADPHALCGDLLHDVVAALDDPSDTTALAAERSAFLARLTRRRLELSGVPELGLDVQEGDELEERLADPDLIVTTLPYQAGESRSRARVLEEVESIGDLLGEGCTAVVVGPADALVGELDAREAQIRSRLLRSGLVESVTTLPGGADPYRPGYGCAMWTLTREPVSAARGRVLISDIGARSLESGVGEALAEDILLWRREGHHLGGHDPRYGLSVTVKDLEERFGAPLVPPGPPVSRILSRTARDRPALIAEAEARLSEAESEARSHADARGPLRGGLVRRVGPAPERVTVGNLVRQKRIVPVKGHRIAAEHIEPRGQFPVLGPDEVLGRAPRDGRWIDQVVFAVEYPHAALTEPGDVVYTTGPEFGAMIDHEGSSVVAFPARILRVNCEARRALTPRVLTLLLEGASSAQRPARAVRAPRGVGEIALPDLHPEEVARLDAVLAGAERRRALLDEQYAELDTIRRLSSAGFSDGTLAVPTT</sequence>
<proteinExistence type="predicted"/>
<evidence type="ECO:0008006" key="4">
    <source>
        <dbReference type="Google" id="ProtNLM"/>
    </source>
</evidence>
<dbReference type="Proteomes" id="UP001356095">
    <property type="component" value="Unassembled WGS sequence"/>
</dbReference>
<keyword evidence="3" id="KW-1185">Reference proteome</keyword>
<name>A0ABU7K0J2_9ACTN</name>
<dbReference type="EMBL" id="JAUZMY010000001">
    <property type="protein sequence ID" value="MEE2035781.1"/>
    <property type="molecule type" value="Genomic_DNA"/>
</dbReference>
<accession>A0ABU7K0J2</accession>
<organism evidence="2 3">
    <name type="scientific">Nocardiopsis codii</name>
    <dbReference type="NCBI Taxonomy" id="3065942"/>
    <lineage>
        <taxon>Bacteria</taxon>
        <taxon>Bacillati</taxon>
        <taxon>Actinomycetota</taxon>
        <taxon>Actinomycetes</taxon>
        <taxon>Streptosporangiales</taxon>
        <taxon>Nocardiopsidaceae</taxon>
        <taxon>Nocardiopsis</taxon>
    </lineage>
</organism>
<evidence type="ECO:0000313" key="2">
    <source>
        <dbReference type="EMBL" id="MEE2035781.1"/>
    </source>
</evidence>
<evidence type="ECO:0000313" key="3">
    <source>
        <dbReference type="Proteomes" id="UP001356095"/>
    </source>
</evidence>
<gene>
    <name evidence="2" type="ORF">Q8791_00915</name>
</gene>